<proteinExistence type="predicted"/>
<feature type="compositionally biased region" description="Polar residues" evidence="1">
    <location>
        <begin position="51"/>
        <end position="66"/>
    </location>
</feature>
<reference evidence="2" key="1">
    <citation type="submission" date="2023-02" db="EMBL/GenBank/DDBJ databases">
        <title>Actinomadura rubrobrunea NBRC 14622.</title>
        <authorList>
            <person name="Ichikawa N."/>
            <person name="Sato H."/>
            <person name="Tonouchi N."/>
        </authorList>
    </citation>
    <scope>NUCLEOTIDE SEQUENCE</scope>
    <source>
        <strain evidence="2">NBRC 14622</strain>
    </source>
</reference>
<comment type="caution">
    <text evidence="2">The sequence shown here is derived from an EMBL/GenBank/DDBJ whole genome shotgun (WGS) entry which is preliminary data.</text>
</comment>
<protein>
    <submittedName>
        <fullName evidence="2">Uncharacterized protein</fullName>
    </submittedName>
</protein>
<feature type="compositionally biased region" description="Polar residues" evidence="1">
    <location>
        <begin position="31"/>
        <end position="40"/>
    </location>
</feature>
<feature type="region of interest" description="Disordered" evidence="1">
    <location>
        <begin position="1"/>
        <end position="66"/>
    </location>
</feature>
<evidence type="ECO:0000313" key="3">
    <source>
        <dbReference type="Proteomes" id="UP001165124"/>
    </source>
</evidence>
<accession>A0A9W6PVU0</accession>
<dbReference type="Proteomes" id="UP001165124">
    <property type="component" value="Unassembled WGS sequence"/>
</dbReference>
<name>A0A9W6PVU0_9ACTN</name>
<dbReference type="AlphaFoldDB" id="A0A9W6PVU0"/>
<keyword evidence="3" id="KW-1185">Reference proteome</keyword>
<evidence type="ECO:0000313" key="2">
    <source>
        <dbReference type="EMBL" id="GLW63848.1"/>
    </source>
</evidence>
<organism evidence="2 3">
    <name type="scientific">Actinomadura rubrobrunea</name>
    <dbReference type="NCBI Taxonomy" id="115335"/>
    <lineage>
        <taxon>Bacteria</taxon>
        <taxon>Bacillati</taxon>
        <taxon>Actinomycetota</taxon>
        <taxon>Actinomycetes</taxon>
        <taxon>Streptosporangiales</taxon>
        <taxon>Thermomonosporaceae</taxon>
        <taxon>Actinomadura</taxon>
    </lineage>
</organism>
<evidence type="ECO:0000256" key="1">
    <source>
        <dbReference type="SAM" id="MobiDB-lite"/>
    </source>
</evidence>
<gene>
    <name evidence="2" type="ORF">Arub01_20920</name>
</gene>
<dbReference type="EMBL" id="BSRZ01000003">
    <property type="protein sequence ID" value="GLW63848.1"/>
    <property type="molecule type" value="Genomic_DNA"/>
</dbReference>
<sequence length="79" mass="8391">MTRLAVTQSVRTRATRPSRNVPIGIPKTNRIDSQGNTRSQAGGGGARQPGTRATQKTVCPNGGRTTRSMVRVTGITVRS</sequence>
<feature type="compositionally biased region" description="Polar residues" evidence="1">
    <location>
        <begin position="1"/>
        <end position="18"/>
    </location>
</feature>